<evidence type="ECO:0000313" key="2">
    <source>
        <dbReference type="Proteomes" id="UP000176751"/>
    </source>
</evidence>
<dbReference type="AlphaFoldDB" id="A0A1F5HCH8"/>
<organism evidence="1 2">
    <name type="scientific">Candidatus Curtissbacteria bacterium RIFOXYA1_FULL_41_14</name>
    <dbReference type="NCBI Taxonomy" id="1797737"/>
    <lineage>
        <taxon>Bacteria</taxon>
        <taxon>Candidatus Curtissiibacteriota</taxon>
    </lineage>
</organism>
<name>A0A1F5HCH8_9BACT</name>
<protein>
    <submittedName>
        <fullName evidence="1">Uncharacterized protein</fullName>
    </submittedName>
</protein>
<evidence type="ECO:0000313" key="1">
    <source>
        <dbReference type="EMBL" id="OGE01790.1"/>
    </source>
</evidence>
<dbReference type="STRING" id="1797737.A2196_02805"/>
<dbReference type="EMBL" id="MFCA01000025">
    <property type="protein sequence ID" value="OGE01790.1"/>
    <property type="molecule type" value="Genomic_DNA"/>
</dbReference>
<accession>A0A1F5HCH8</accession>
<gene>
    <name evidence="1" type="ORF">A2196_02805</name>
</gene>
<dbReference type="Proteomes" id="UP000176751">
    <property type="component" value="Unassembled WGS sequence"/>
</dbReference>
<proteinExistence type="predicted"/>
<reference evidence="1 2" key="1">
    <citation type="journal article" date="2016" name="Nat. Commun.">
        <title>Thousands of microbial genomes shed light on interconnected biogeochemical processes in an aquifer system.</title>
        <authorList>
            <person name="Anantharaman K."/>
            <person name="Brown C.T."/>
            <person name="Hug L.A."/>
            <person name="Sharon I."/>
            <person name="Castelle C.J."/>
            <person name="Probst A.J."/>
            <person name="Thomas B.C."/>
            <person name="Singh A."/>
            <person name="Wilkins M.J."/>
            <person name="Karaoz U."/>
            <person name="Brodie E.L."/>
            <person name="Williams K.H."/>
            <person name="Hubbard S.S."/>
            <person name="Banfield J.F."/>
        </authorList>
    </citation>
    <scope>NUCLEOTIDE SEQUENCE [LARGE SCALE GENOMIC DNA]</scope>
</reference>
<comment type="caution">
    <text evidence="1">The sequence shown here is derived from an EMBL/GenBank/DDBJ whole genome shotgun (WGS) entry which is preliminary data.</text>
</comment>
<sequence length="168" mass="19033">MQSPDQAEIESEQAHVEALNERLNGCADIWNALRGNTAFEQRASFLWDTVIKPVYKDRMPKDAKLAVEVLEPTYNEWSGEIPHLKVDNGSSIKFFLLVDPPLDLPESLAERPGRLEMELNLARGSVGYGFRFQRFKEGDQGQFIRSEDPRNGISPKDVLSFQIQPKAS</sequence>